<reference evidence="1" key="2">
    <citation type="submission" date="2023-06" db="EMBL/GenBank/DDBJ databases">
        <authorList>
            <consortium name="Lawrence Berkeley National Laboratory"/>
            <person name="Haridas S."/>
            <person name="Hensen N."/>
            <person name="Bonometti L."/>
            <person name="Westerberg I."/>
            <person name="Brannstrom I.O."/>
            <person name="Guillou S."/>
            <person name="Cros-Aarteil S."/>
            <person name="Calhoun S."/>
            <person name="Kuo A."/>
            <person name="Mondo S."/>
            <person name="Pangilinan J."/>
            <person name="Riley R."/>
            <person name="Labutti K."/>
            <person name="Andreopoulos B."/>
            <person name="Lipzen A."/>
            <person name="Chen C."/>
            <person name="Yanf M."/>
            <person name="Daum C."/>
            <person name="Ng V."/>
            <person name="Clum A."/>
            <person name="Steindorff A."/>
            <person name="Ohm R."/>
            <person name="Martin F."/>
            <person name="Silar P."/>
            <person name="Natvig D."/>
            <person name="Lalanne C."/>
            <person name="Gautier V."/>
            <person name="Ament-Velasquez S.L."/>
            <person name="Kruys A."/>
            <person name="Hutchinson M.I."/>
            <person name="Powell A.J."/>
            <person name="Barry K."/>
            <person name="Miller A.N."/>
            <person name="Grigoriev I.V."/>
            <person name="Debuchy R."/>
            <person name="Gladieux P."/>
            <person name="Thoren M.H."/>
            <person name="Johannesson H."/>
        </authorList>
    </citation>
    <scope>NUCLEOTIDE SEQUENCE</scope>
    <source>
        <strain evidence="1">CBS 118394</strain>
    </source>
</reference>
<name>A0AAE0M839_9PEZI</name>
<accession>A0AAE0M839</accession>
<proteinExistence type="predicted"/>
<comment type="caution">
    <text evidence="1">The sequence shown here is derived from an EMBL/GenBank/DDBJ whole genome shotgun (WGS) entry which is preliminary data.</text>
</comment>
<reference evidence="1" key="1">
    <citation type="journal article" date="2023" name="Mol. Phylogenet. Evol.">
        <title>Genome-scale phylogeny and comparative genomics of the fungal order Sordariales.</title>
        <authorList>
            <person name="Hensen N."/>
            <person name="Bonometti L."/>
            <person name="Westerberg I."/>
            <person name="Brannstrom I.O."/>
            <person name="Guillou S."/>
            <person name="Cros-Aarteil S."/>
            <person name="Calhoun S."/>
            <person name="Haridas S."/>
            <person name="Kuo A."/>
            <person name="Mondo S."/>
            <person name="Pangilinan J."/>
            <person name="Riley R."/>
            <person name="LaButti K."/>
            <person name="Andreopoulos B."/>
            <person name="Lipzen A."/>
            <person name="Chen C."/>
            <person name="Yan M."/>
            <person name="Daum C."/>
            <person name="Ng V."/>
            <person name="Clum A."/>
            <person name="Steindorff A."/>
            <person name="Ohm R.A."/>
            <person name="Martin F."/>
            <person name="Silar P."/>
            <person name="Natvig D.O."/>
            <person name="Lalanne C."/>
            <person name="Gautier V."/>
            <person name="Ament-Velasquez S.L."/>
            <person name="Kruys A."/>
            <person name="Hutchinson M.I."/>
            <person name="Powell A.J."/>
            <person name="Barry K."/>
            <person name="Miller A.N."/>
            <person name="Grigoriev I.V."/>
            <person name="Debuchy R."/>
            <person name="Gladieux P."/>
            <person name="Hiltunen Thoren M."/>
            <person name="Johannesson H."/>
        </authorList>
    </citation>
    <scope>NUCLEOTIDE SEQUENCE</scope>
    <source>
        <strain evidence="1">CBS 118394</strain>
    </source>
</reference>
<keyword evidence="2" id="KW-1185">Reference proteome</keyword>
<gene>
    <name evidence="1" type="ORF">B0H66DRAFT_215469</name>
</gene>
<evidence type="ECO:0000313" key="2">
    <source>
        <dbReference type="Proteomes" id="UP001283341"/>
    </source>
</evidence>
<dbReference type="Proteomes" id="UP001283341">
    <property type="component" value="Unassembled WGS sequence"/>
</dbReference>
<sequence>MFPLHRVRCCVLLRVRNMCCVLFNPKAQVRLCALCESGTFSWSTVDSETGNPLDGYNFWVCPRSPPPRLRRGERCTLTRPTPFESIPRLPMEIFRALEGWVPGAVTYLGHVLPADRVAVKVDRILFCRVVRPWDTEASRLPIVRSTSGHCISPPFTSPSPISLSRFRGLRAANGWLVCCRTSSAKNVCDELPASLHAVDGRWQPKSRHHRIEERRGTGTGVLVE</sequence>
<dbReference type="EMBL" id="JAUEDM010000003">
    <property type="protein sequence ID" value="KAK3322817.1"/>
    <property type="molecule type" value="Genomic_DNA"/>
</dbReference>
<organism evidence="1 2">
    <name type="scientific">Apodospora peruviana</name>
    <dbReference type="NCBI Taxonomy" id="516989"/>
    <lineage>
        <taxon>Eukaryota</taxon>
        <taxon>Fungi</taxon>
        <taxon>Dikarya</taxon>
        <taxon>Ascomycota</taxon>
        <taxon>Pezizomycotina</taxon>
        <taxon>Sordariomycetes</taxon>
        <taxon>Sordariomycetidae</taxon>
        <taxon>Sordariales</taxon>
        <taxon>Lasiosphaeriaceae</taxon>
        <taxon>Apodospora</taxon>
    </lineage>
</organism>
<evidence type="ECO:0000313" key="1">
    <source>
        <dbReference type="EMBL" id="KAK3322817.1"/>
    </source>
</evidence>
<protein>
    <submittedName>
        <fullName evidence="1">Uncharacterized protein</fullName>
    </submittedName>
</protein>
<dbReference type="AlphaFoldDB" id="A0AAE0M839"/>